<gene>
    <name evidence="1" type="ORF">FPE01S_02_01390</name>
</gene>
<dbReference type="RefSeq" id="WP_046368980.1">
    <property type="nucleotide sequence ID" value="NZ_BBWV01000002.1"/>
</dbReference>
<accession>A0A0E9MZP2</accession>
<proteinExistence type="predicted"/>
<name>A0A0E9MZP2_9BACT</name>
<dbReference type="EMBL" id="BBWV01000002">
    <property type="protein sequence ID" value="GAO43034.1"/>
    <property type="molecule type" value="Genomic_DNA"/>
</dbReference>
<sequence>MDIQQLRIGNWVKRFPYTAGKSPNGQPRMVDGAVKIEIGILNDISNFPGEYEPIAITPEILQRCGFESITLSNGDKVYHIPCTPPGCTDEYWLRYSHTKGTAGIVFSSENSATIHSFPCKYLHQLQNLFYSITGEEMAVAL</sequence>
<organism evidence="1 2">
    <name type="scientific">Flavihumibacter petaseus NBRC 106054</name>
    <dbReference type="NCBI Taxonomy" id="1220578"/>
    <lineage>
        <taxon>Bacteria</taxon>
        <taxon>Pseudomonadati</taxon>
        <taxon>Bacteroidota</taxon>
        <taxon>Chitinophagia</taxon>
        <taxon>Chitinophagales</taxon>
        <taxon>Chitinophagaceae</taxon>
        <taxon>Flavihumibacter</taxon>
    </lineage>
</organism>
<comment type="caution">
    <text evidence="1">The sequence shown here is derived from an EMBL/GenBank/DDBJ whole genome shotgun (WGS) entry which is preliminary data.</text>
</comment>
<dbReference type="OrthoDB" id="956134at2"/>
<dbReference type="Proteomes" id="UP000033121">
    <property type="component" value="Unassembled WGS sequence"/>
</dbReference>
<dbReference type="AlphaFoldDB" id="A0A0E9MZP2"/>
<reference evidence="1 2" key="1">
    <citation type="submission" date="2015-04" db="EMBL/GenBank/DDBJ databases">
        <title>Whole genome shotgun sequence of Flavihumibacter petaseus NBRC 106054.</title>
        <authorList>
            <person name="Miyazawa S."/>
            <person name="Hosoyama A."/>
            <person name="Hashimoto M."/>
            <person name="Noguchi M."/>
            <person name="Tsuchikane K."/>
            <person name="Ohji S."/>
            <person name="Yamazoe A."/>
            <person name="Ichikawa N."/>
            <person name="Kimura A."/>
            <person name="Fujita N."/>
        </authorList>
    </citation>
    <scope>NUCLEOTIDE SEQUENCE [LARGE SCALE GENOMIC DNA]</scope>
    <source>
        <strain evidence="1 2">NBRC 106054</strain>
    </source>
</reference>
<evidence type="ECO:0000313" key="1">
    <source>
        <dbReference type="EMBL" id="GAO43034.1"/>
    </source>
</evidence>
<keyword evidence="2" id="KW-1185">Reference proteome</keyword>
<protein>
    <submittedName>
        <fullName evidence="1">Uncharacterized protein</fullName>
    </submittedName>
</protein>
<evidence type="ECO:0000313" key="2">
    <source>
        <dbReference type="Proteomes" id="UP000033121"/>
    </source>
</evidence>